<keyword evidence="4" id="KW-0472">Membrane</keyword>
<dbReference type="KEGG" id="gqu:AWC35_05300"/>
<evidence type="ECO:0000256" key="2">
    <source>
        <dbReference type="ARBA" id="ARBA00022833"/>
    </source>
</evidence>
<dbReference type="PANTHER" id="PTHR43401">
    <property type="entry name" value="L-THREONINE 3-DEHYDROGENASE"/>
    <property type="match status" value="1"/>
</dbReference>
<keyword evidence="4" id="KW-1133">Transmembrane helix</keyword>
<dbReference type="InterPro" id="IPR050129">
    <property type="entry name" value="Zn_alcohol_dh"/>
</dbReference>
<dbReference type="Proteomes" id="UP000217182">
    <property type="component" value="Chromosome"/>
</dbReference>
<evidence type="ECO:0000256" key="4">
    <source>
        <dbReference type="SAM" id="Phobius"/>
    </source>
</evidence>
<dbReference type="InterPro" id="IPR011032">
    <property type="entry name" value="GroES-like_sf"/>
</dbReference>
<dbReference type="GO" id="GO:0046872">
    <property type="term" value="F:metal ion binding"/>
    <property type="evidence" value="ECO:0007669"/>
    <property type="project" value="UniProtKB-KW"/>
</dbReference>
<dbReference type="InterPro" id="IPR013149">
    <property type="entry name" value="ADH-like_C"/>
</dbReference>
<reference evidence="6 7" key="1">
    <citation type="submission" date="2016-01" db="EMBL/GenBank/DDBJ databases">
        <authorList>
            <person name="Oliw E.H."/>
        </authorList>
    </citation>
    <scope>NUCLEOTIDE SEQUENCE [LARGE SCALE GENOMIC DNA]</scope>
    <source>
        <strain evidence="6 7">FRB97</strain>
    </source>
</reference>
<keyword evidence="7" id="KW-1185">Reference proteome</keyword>
<dbReference type="Gene3D" id="3.90.180.10">
    <property type="entry name" value="Medium-chain alcohol dehydrogenases, catalytic domain"/>
    <property type="match status" value="1"/>
</dbReference>
<sequence>MNVNCIVLNEPGTVDMKQVGLTEPQEDEALIEVEAMGICGSDIGAFRGTNPLVTYPRILGHEVAGRILKINNNNPKNLAVGDRVIVDPYIWCGKCYPCKLGRTNCCENLRVIGVHIDGGMREKFVHPAHLLHKLPENMPLASTPLAEPLTIALHALHRTDTKIGEHVVIIGAGAIGFMAALVAIHYQATPILIDIVQERLDHAYKAGIEHIINPKTTDVIKRIGEITHGRMAEVVIEASGANSAVRATLDYVSFAGRIAFTGWPKQETSLPTNLITFKEIDIRGSRTSANEFNEAIELLSSGTVCADAIISKVITMEEIPAMIRELSDFPERHLKVNAVAHSR</sequence>
<name>A0A250AXV1_9GAMM</name>
<dbReference type="OrthoDB" id="9773078at2"/>
<proteinExistence type="predicted"/>
<evidence type="ECO:0000256" key="3">
    <source>
        <dbReference type="ARBA" id="ARBA00023002"/>
    </source>
</evidence>
<dbReference type="AlphaFoldDB" id="A0A250AXV1"/>
<evidence type="ECO:0000259" key="5">
    <source>
        <dbReference type="SMART" id="SM00829"/>
    </source>
</evidence>
<dbReference type="SUPFAM" id="SSF51735">
    <property type="entry name" value="NAD(P)-binding Rossmann-fold domains"/>
    <property type="match status" value="1"/>
</dbReference>
<evidence type="ECO:0000313" key="6">
    <source>
        <dbReference type="EMBL" id="ATA18808.1"/>
    </source>
</evidence>
<keyword evidence="4" id="KW-0812">Transmembrane</keyword>
<protein>
    <submittedName>
        <fullName evidence="6">Alcohol dehydrogenase</fullName>
    </submittedName>
</protein>
<feature type="domain" description="Enoyl reductase (ER)" evidence="5">
    <location>
        <begin position="12"/>
        <end position="334"/>
    </location>
</feature>
<dbReference type="EMBL" id="CP014136">
    <property type="protein sequence ID" value="ATA18808.1"/>
    <property type="molecule type" value="Genomic_DNA"/>
</dbReference>
<evidence type="ECO:0000313" key="7">
    <source>
        <dbReference type="Proteomes" id="UP000217182"/>
    </source>
</evidence>
<keyword evidence="1" id="KW-0479">Metal-binding</keyword>
<keyword evidence="3" id="KW-0560">Oxidoreductase</keyword>
<dbReference type="GO" id="GO:0016491">
    <property type="term" value="F:oxidoreductase activity"/>
    <property type="evidence" value="ECO:0007669"/>
    <property type="project" value="UniProtKB-KW"/>
</dbReference>
<dbReference type="InterPro" id="IPR036291">
    <property type="entry name" value="NAD(P)-bd_dom_sf"/>
</dbReference>
<gene>
    <name evidence="6" type="ORF">AWC35_05300</name>
</gene>
<organism evidence="6 7">
    <name type="scientific">Gibbsiella quercinecans</name>
    <dbReference type="NCBI Taxonomy" id="929813"/>
    <lineage>
        <taxon>Bacteria</taxon>
        <taxon>Pseudomonadati</taxon>
        <taxon>Pseudomonadota</taxon>
        <taxon>Gammaproteobacteria</taxon>
        <taxon>Enterobacterales</taxon>
        <taxon>Yersiniaceae</taxon>
        <taxon>Gibbsiella</taxon>
    </lineage>
</organism>
<dbReference type="SMART" id="SM00829">
    <property type="entry name" value="PKS_ER"/>
    <property type="match status" value="1"/>
</dbReference>
<dbReference type="SUPFAM" id="SSF50129">
    <property type="entry name" value="GroES-like"/>
    <property type="match status" value="1"/>
</dbReference>
<feature type="transmembrane region" description="Helical" evidence="4">
    <location>
        <begin position="167"/>
        <end position="186"/>
    </location>
</feature>
<dbReference type="InterPro" id="IPR013154">
    <property type="entry name" value="ADH-like_N"/>
</dbReference>
<keyword evidence="2" id="KW-0862">Zinc</keyword>
<dbReference type="PANTHER" id="PTHR43401:SF2">
    <property type="entry name" value="L-THREONINE 3-DEHYDROGENASE"/>
    <property type="match status" value="1"/>
</dbReference>
<accession>A0A250AXV1</accession>
<dbReference type="Gene3D" id="3.40.50.720">
    <property type="entry name" value="NAD(P)-binding Rossmann-like Domain"/>
    <property type="match status" value="1"/>
</dbReference>
<dbReference type="Pfam" id="PF08240">
    <property type="entry name" value="ADH_N"/>
    <property type="match status" value="1"/>
</dbReference>
<dbReference type="RefSeq" id="WP_095845413.1">
    <property type="nucleotide sequence ID" value="NZ_CP014136.1"/>
</dbReference>
<evidence type="ECO:0000256" key="1">
    <source>
        <dbReference type="ARBA" id="ARBA00022723"/>
    </source>
</evidence>
<dbReference type="Pfam" id="PF00107">
    <property type="entry name" value="ADH_zinc_N"/>
    <property type="match status" value="1"/>
</dbReference>
<dbReference type="InterPro" id="IPR020843">
    <property type="entry name" value="ER"/>
</dbReference>